<evidence type="ECO:0000313" key="2">
    <source>
        <dbReference type="EMBL" id="MXP77403.1"/>
    </source>
</evidence>
<dbReference type="AlphaFoldDB" id="A0A7X3MJ79"/>
<feature type="coiled-coil region" evidence="1">
    <location>
        <begin position="438"/>
        <end position="494"/>
    </location>
</feature>
<protein>
    <submittedName>
        <fullName evidence="2">Uncharacterized protein</fullName>
    </submittedName>
</protein>
<reference evidence="2 3" key="1">
    <citation type="submission" date="2019-12" db="EMBL/GenBank/DDBJ databases">
        <title>Sporaefaciens musculi gen. nov., sp. nov., a novel bacterium isolated from the caecum of an obese mouse.</title>
        <authorList>
            <person name="Rasmussen T.S."/>
            <person name="Streidl T."/>
            <person name="Hitch T.C.A."/>
            <person name="Wortmann E."/>
            <person name="Deptula P."/>
            <person name="Hansen M."/>
            <person name="Nielsen D.S."/>
            <person name="Clavel T."/>
            <person name="Vogensen F.K."/>
        </authorList>
    </citation>
    <scope>NUCLEOTIDE SEQUENCE [LARGE SCALE GENOMIC DNA]</scope>
    <source>
        <strain evidence="2 3">WCA-9-b2</strain>
    </source>
</reference>
<name>A0A7X3MJ79_9FIRM</name>
<feature type="coiled-coil region" evidence="1">
    <location>
        <begin position="247"/>
        <end position="304"/>
    </location>
</feature>
<organism evidence="2 3">
    <name type="scientific">Sporofaciens musculi</name>
    <dbReference type="NCBI Taxonomy" id="2681861"/>
    <lineage>
        <taxon>Bacteria</taxon>
        <taxon>Bacillati</taxon>
        <taxon>Bacillota</taxon>
        <taxon>Clostridia</taxon>
        <taxon>Lachnospirales</taxon>
        <taxon>Lachnospiraceae</taxon>
        <taxon>Sporofaciens</taxon>
    </lineage>
</organism>
<dbReference type="Proteomes" id="UP000460412">
    <property type="component" value="Unassembled WGS sequence"/>
</dbReference>
<dbReference type="RefSeq" id="WP_159752707.1">
    <property type="nucleotide sequence ID" value="NZ_WUQX01000001.1"/>
</dbReference>
<evidence type="ECO:0000256" key="1">
    <source>
        <dbReference type="SAM" id="Coils"/>
    </source>
</evidence>
<keyword evidence="1" id="KW-0175">Coiled coil</keyword>
<dbReference type="EMBL" id="WUQX01000001">
    <property type="protein sequence ID" value="MXP77403.1"/>
    <property type="molecule type" value="Genomic_DNA"/>
</dbReference>
<sequence>MNYKRIVIFFTFILAAAAFGIAGNRFGNSSNTAKQKVYAVSDKRETKESNKIAVVNLDEGVSGREGRVNYGERLSRFPSMDFEYSSLEAARYGLETGRYGAYVIIPATFSQNVESINASPQVSRLEYAVNQSYSGKRQYELLYNVWSYIDSLNNYLSYMYVDNILREFHDAQDQAEYVMENDLEDIRAIEKIRTQELVTLAKSPQMPMDEAKPELLDISFYTAQSVMLAESLDAQYENCIQNIQTNIASLNEGKNTLSESLKELTEQVGGLNLLVDQNGEEIAKKAEERLRTELKRQSENMLDKKMIIEHLKRLRDNQEEFIKSFEQSNRIEILYDEQKQPVLDSGEQPSLVLPFLTEQNQELDYLLAELEQAEEPDMESIIEIIRAEYVNPMEANADQAKKEFQQRYEDELLAVSLYHEQLAAFHPQMNSLFRLQSIQELKENHRNMQNALLENNQAFMEYAQKIAATSREYADGFQKHAAEVKQEAEKAIEEGLSFAKEVKEKNSAMNQRILRSFSLKLPYTRLGSAEYTRVYQFIANPISAVDKSAN</sequence>
<keyword evidence="3" id="KW-1185">Reference proteome</keyword>
<gene>
    <name evidence="2" type="ORF">GN277_19080</name>
</gene>
<comment type="caution">
    <text evidence="2">The sequence shown here is derived from an EMBL/GenBank/DDBJ whole genome shotgun (WGS) entry which is preliminary data.</text>
</comment>
<dbReference type="Gene3D" id="3.40.1710.10">
    <property type="entry name" value="abc type-2 transporter like domain"/>
    <property type="match status" value="1"/>
</dbReference>
<evidence type="ECO:0000313" key="3">
    <source>
        <dbReference type="Proteomes" id="UP000460412"/>
    </source>
</evidence>
<accession>A0A7X3MJ79</accession>
<proteinExistence type="predicted"/>